<dbReference type="InterPro" id="IPR036388">
    <property type="entry name" value="WH-like_DNA-bd_sf"/>
</dbReference>
<feature type="domain" description="PTS EIIA type-2" evidence="2">
    <location>
        <begin position="485"/>
        <end position="625"/>
    </location>
</feature>
<dbReference type="RefSeq" id="WP_212325734.1">
    <property type="nucleotide sequence ID" value="NZ_AP024463.1"/>
</dbReference>
<keyword evidence="1" id="KW-0677">Repeat</keyword>
<dbReference type="PROSITE" id="PS51372">
    <property type="entry name" value="PRD_2"/>
    <property type="match status" value="1"/>
</dbReference>
<name>A0ABX7Y810_9ACTN</name>
<keyword evidence="5" id="KW-1185">Reference proteome</keyword>
<dbReference type="Gene3D" id="1.10.10.10">
    <property type="entry name" value="Winged helix-like DNA-binding domain superfamily/Winged helix DNA-binding domain"/>
    <property type="match status" value="2"/>
</dbReference>
<evidence type="ECO:0000259" key="2">
    <source>
        <dbReference type="PROSITE" id="PS51094"/>
    </source>
</evidence>
<dbReference type="SUPFAM" id="SSF55804">
    <property type="entry name" value="Phoshotransferase/anion transport protein"/>
    <property type="match status" value="1"/>
</dbReference>
<feature type="domain" description="PRD" evidence="3">
    <location>
        <begin position="274"/>
        <end position="380"/>
    </location>
</feature>
<proteinExistence type="predicted"/>
<organism evidence="4 5">
    <name type="scientific">Arachnia rubra</name>
    <dbReference type="NCBI Taxonomy" id="1547448"/>
    <lineage>
        <taxon>Bacteria</taxon>
        <taxon>Bacillati</taxon>
        <taxon>Actinomycetota</taxon>
        <taxon>Actinomycetes</taxon>
        <taxon>Propionibacteriales</taxon>
        <taxon>Propionibacteriaceae</taxon>
        <taxon>Arachnia</taxon>
    </lineage>
</organism>
<evidence type="ECO:0000259" key="3">
    <source>
        <dbReference type="PROSITE" id="PS51372"/>
    </source>
</evidence>
<reference evidence="4 5" key="1">
    <citation type="submission" date="2021-03" db="EMBL/GenBank/DDBJ databases">
        <title>Human Oral Microbial Genomes.</title>
        <authorList>
            <person name="Johnston C.D."/>
            <person name="Chen T."/>
            <person name="Dewhirst F.E."/>
        </authorList>
    </citation>
    <scope>NUCLEOTIDE SEQUENCE [LARGE SCALE GENOMIC DNA]</scope>
    <source>
        <strain evidence="4 5">DSMZ 100122</strain>
    </source>
</reference>
<dbReference type="PROSITE" id="PS51094">
    <property type="entry name" value="PTS_EIIA_TYPE_2"/>
    <property type="match status" value="1"/>
</dbReference>
<dbReference type="EMBL" id="CP072384">
    <property type="protein sequence ID" value="QUC08952.1"/>
    <property type="molecule type" value="Genomic_DNA"/>
</dbReference>
<dbReference type="InterPro" id="IPR016152">
    <property type="entry name" value="PTrfase/Anion_transptr"/>
</dbReference>
<evidence type="ECO:0000313" key="4">
    <source>
        <dbReference type="EMBL" id="QUC08952.1"/>
    </source>
</evidence>
<dbReference type="InterPro" id="IPR050661">
    <property type="entry name" value="BglG_antiterminators"/>
</dbReference>
<dbReference type="InterPro" id="IPR036634">
    <property type="entry name" value="PRD_sf"/>
</dbReference>
<dbReference type="InterPro" id="IPR011608">
    <property type="entry name" value="PRD"/>
</dbReference>
<dbReference type="PANTHER" id="PTHR30185:SF13">
    <property type="entry name" value="LICABCH OPERON REGULATOR-RELATED"/>
    <property type="match status" value="1"/>
</dbReference>
<dbReference type="InterPro" id="IPR002178">
    <property type="entry name" value="PTS_EIIA_type-2_dom"/>
</dbReference>
<dbReference type="Pfam" id="PF00874">
    <property type="entry name" value="PRD"/>
    <property type="match status" value="1"/>
</dbReference>
<evidence type="ECO:0000256" key="1">
    <source>
        <dbReference type="ARBA" id="ARBA00022737"/>
    </source>
</evidence>
<dbReference type="PANTHER" id="PTHR30185">
    <property type="entry name" value="CRYPTIC BETA-GLUCOSIDE BGL OPERON ANTITERMINATOR"/>
    <property type="match status" value="1"/>
</dbReference>
<protein>
    <submittedName>
        <fullName evidence="4">HTH domain-containing protein</fullName>
    </submittedName>
</protein>
<evidence type="ECO:0000313" key="5">
    <source>
        <dbReference type="Proteomes" id="UP000678513"/>
    </source>
</evidence>
<dbReference type="SUPFAM" id="SSF63520">
    <property type="entry name" value="PTS-regulatory domain, PRD"/>
    <property type="match status" value="1"/>
</dbReference>
<dbReference type="Gene3D" id="3.40.930.10">
    <property type="entry name" value="Mannitol-specific EII, Chain A"/>
    <property type="match status" value="1"/>
</dbReference>
<gene>
    <name evidence="4" type="ORF">J5A65_04270</name>
</gene>
<dbReference type="Gene3D" id="1.10.1790.10">
    <property type="entry name" value="PRD domain"/>
    <property type="match status" value="1"/>
</dbReference>
<sequence>MSRAAQILNALESTRATSADEFAALLGVSRRTVAGEVSMLQELLGPVASITLVEGRYRLLVADPPRYRALRSGLASSTSFNDPAARTSFIIARLFHATRPVKTEELAQEMSVGRTTVVADLNRVRKQAGQWELTVEGRPNVGLSLAGPELQQRLLILRHHYATAYGHHHSEQRIERAVAELVAEAGLDPVHIPELTRWAFIATDRTRQSRPLGQLPVRYQGLPGTPAHTLAARLAHLLTDVGTELAGSEITFLALPIAGMRTPSDSELAAVLSGQSEPIEDLVDAVLEAIHDEMQINLSDAPQLSEFTRHLAYMINRMRYRIWVDDSGVASIGEEFPVAHRMAEVAARVIRKKVGLPVDSSELAFLAAYFQVFLEAVDRHPRLPLQIAIVSSAGRVTAELVRLQLTRLLPPATQYRLLPAPAVSQEDLAGFDLVVSTGQDPLPSPVPVLQVGHILDRRALSRELDRLHLHVPGSTGISGGSILAGALDEQHFFALPPGTSYADALDYMTGHLEARGHAEEGFGESIRKREASSTTQLDSWVGFPHATLTTGSSVLLAIGVIPRRPEEDGVRLIVLLGLPRDPRRSENILIPVYDAVLRLGTRRDLLTRISRLTTFEQFYYFLATNPLTES</sequence>
<accession>A0ABX7Y810</accession>
<dbReference type="Proteomes" id="UP000678513">
    <property type="component" value="Chromosome"/>
</dbReference>